<comment type="caution">
    <text evidence="2">The sequence shown here is derived from an EMBL/GenBank/DDBJ whole genome shotgun (WGS) entry which is preliminary data.</text>
</comment>
<reference evidence="2" key="1">
    <citation type="submission" date="2021-02" db="EMBL/GenBank/DDBJ databases">
        <authorList>
            <person name="Nowell W R."/>
        </authorList>
    </citation>
    <scope>NUCLEOTIDE SEQUENCE</scope>
</reference>
<accession>A0A8S3HUS0</accession>
<evidence type="ECO:0000313" key="3">
    <source>
        <dbReference type="Proteomes" id="UP000681720"/>
    </source>
</evidence>
<evidence type="ECO:0000313" key="2">
    <source>
        <dbReference type="EMBL" id="CAF5189335.1"/>
    </source>
</evidence>
<protein>
    <submittedName>
        <fullName evidence="2">Uncharacterized protein</fullName>
    </submittedName>
</protein>
<gene>
    <name evidence="2" type="ORF">GIL414_LOCUS72385</name>
</gene>
<feature type="transmembrane region" description="Helical" evidence="1">
    <location>
        <begin position="77"/>
        <end position="94"/>
    </location>
</feature>
<name>A0A8S3HUS0_9BILA</name>
<proteinExistence type="predicted"/>
<evidence type="ECO:0000256" key="1">
    <source>
        <dbReference type="SAM" id="Phobius"/>
    </source>
</evidence>
<keyword evidence="1" id="KW-0812">Transmembrane</keyword>
<organism evidence="2 3">
    <name type="scientific">Rotaria magnacalcarata</name>
    <dbReference type="NCBI Taxonomy" id="392030"/>
    <lineage>
        <taxon>Eukaryota</taxon>
        <taxon>Metazoa</taxon>
        <taxon>Spiralia</taxon>
        <taxon>Gnathifera</taxon>
        <taxon>Rotifera</taxon>
        <taxon>Eurotatoria</taxon>
        <taxon>Bdelloidea</taxon>
        <taxon>Philodinida</taxon>
        <taxon>Philodinidae</taxon>
        <taxon>Rotaria</taxon>
    </lineage>
</organism>
<keyword evidence="1" id="KW-0472">Membrane</keyword>
<feature type="non-terminal residue" evidence="2">
    <location>
        <position position="233"/>
    </location>
</feature>
<feature type="transmembrane region" description="Helical" evidence="1">
    <location>
        <begin position="20"/>
        <end position="40"/>
    </location>
</feature>
<dbReference type="EMBL" id="CAJOBJ010336265">
    <property type="protein sequence ID" value="CAF5189335.1"/>
    <property type="molecule type" value="Genomic_DNA"/>
</dbReference>
<sequence length="233" mass="25247">KRATSTYILVGTTENENVTGALSVTLATSLATTAVSTATSTGSSGSSNTDKLIGIIVGSVAGGISALLVLFACANALILLCFFCCCFTGYAIRFSKAYVHTGLPIHGNTAPMVFQSGSFTGYYWNNDQWSEPHDLTLSFHPEGKYVVHGKGKDSIGAFVATGNYSPKTLKMTLSKKYRNKLETAVDEKKVLTMAIHVDWDDHYNCFEGTSYLPQTGAEIVIPEERRCLIQRNF</sequence>
<dbReference type="AlphaFoldDB" id="A0A8S3HUS0"/>
<keyword evidence="1" id="KW-1133">Transmembrane helix</keyword>
<dbReference type="Proteomes" id="UP000681720">
    <property type="component" value="Unassembled WGS sequence"/>
</dbReference>
<feature type="transmembrane region" description="Helical" evidence="1">
    <location>
        <begin position="52"/>
        <end position="71"/>
    </location>
</feature>